<dbReference type="InterPro" id="IPR015222">
    <property type="entry name" value="Tam41"/>
</dbReference>
<dbReference type="GO" id="GO:0004605">
    <property type="term" value="F:phosphatidate cytidylyltransferase activity"/>
    <property type="evidence" value="ECO:0007669"/>
    <property type="project" value="UniProtKB-EC"/>
</dbReference>
<evidence type="ECO:0000256" key="16">
    <source>
        <dbReference type="ARBA" id="ARBA00023209"/>
    </source>
</evidence>
<evidence type="ECO:0000256" key="8">
    <source>
        <dbReference type="ARBA" id="ARBA00022516"/>
    </source>
</evidence>
<dbReference type="STRING" id="1314785.A0A165FKS9"/>
<dbReference type="InParanoid" id="A0A165FKS9"/>
<evidence type="ECO:0000256" key="9">
    <source>
        <dbReference type="ARBA" id="ARBA00022679"/>
    </source>
</evidence>
<comment type="cofactor">
    <cofactor evidence="1">
        <name>Mg(2+)</name>
        <dbReference type="ChEBI" id="CHEBI:18420"/>
    </cofactor>
</comment>
<evidence type="ECO:0000256" key="10">
    <source>
        <dbReference type="ARBA" id="ARBA00022695"/>
    </source>
</evidence>
<dbReference type="GeneID" id="63825315"/>
<dbReference type="GO" id="GO:0005743">
    <property type="term" value="C:mitochondrial inner membrane"/>
    <property type="evidence" value="ECO:0007669"/>
    <property type="project" value="UniProtKB-SubCell"/>
</dbReference>
<proteinExistence type="inferred from homology"/>
<dbReference type="RefSeq" id="XP_040766861.1">
    <property type="nucleotide sequence ID" value="XM_040908286.1"/>
</dbReference>
<keyword evidence="21" id="KW-1185">Reference proteome</keyword>
<name>A0A165FKS9_9APHY</name>
<evidence type="ECO:0000256" key="11">
    <source>
        <dbReference type="ARBA" id="ARBA00022792"/>
    </source>
</evidence>
<keyword evidence="10" id="KW-0548">Nucleotidyltransferase</keyword>
<evidence type="ECO:0000256" key="4">
    <source>
        <dbReference type="ARBA" id="ARBA00005189"/>
    </source>
</evidence>
<keyword evidence="8" id="KW-0444">Lipid biosynthesis</keyword>
<evidence type="ECO:0000256" key="19">
    <source>
        <dbReference type="SAM" id="MobiDB-lite"/>
    </source>
</evidence>
<feature type="compositionally biased region" description="Pro residues" evidence="19">
    <location>
        <begin position="57"/>
        <end position="66"/>
    </location>
</feature>
<dbReference type="PANTHER" id="PTHR13619">
    <property type="entry name" value="PHOSPHATIDATE CYTIDYLYLTRANSFERASE, MITOCHONDRIAL"/>
    <property type="match status" value="1"/>
</dbReference>
<evidence type="ECO:0000256" key="5">
    <source>
        <dbReference type="ARBA" id="ARBA00005458"/>
    </source>
</evidence>
<keyword evidence="17" id="KW-1208">Phospholipid metabolism</keyword>
<comment type="similarity">
    <text evidence="5">Belongs to the TAM41 family.</text>
</comment>
<dbReference type="OrthoDB" id="341477at2759"/>
<evidence type="ECO:0000256" key="13">
    <source>
        <dbReference type="ARBA" id="ARBA00023098"/>
    </source>
</evidence>
<evidence type="ECO:0000256" key="6">
    <source>
        <dbReference type="ARBA" id="ARBA00012487"/>
    </source>
</evidence>
<feature type="region of interest" description="Disordered" evidence="19">
    <location>
        <begin position="24"/>
        <end position="69"/>
    </location>
</feature>
<comment type="subcellular location">
    <subcellularLocation>
        <location evidence="2">Mitochondrion inner membrane</location>
        <topology evidence="2">Peripheral membrane protein</topology>
        <orientation evidence="2">Matrix side</orientation>
    </subcellularLocation>
</comment>
<keyword evidence="9" id="KW-0808">Transferase</keyword>
<dbReference type="FunCoup" id="A0A165FKS9">
    <property type="interactions" value="491"/>
</dbReference>
<evidence type="ECO:0000256" key="7">
    <source>
        <dbReference type="ARBA" id="ARBA00018337"/>
    </source>
</evidence>
<dbReference type="EMBL" id="KV427612">
    <property type="protein sequence ID" value="KZT09121.1"/>
    <property type="molecule type" value="Genomic_DNA"/>
</dbReference>
<reference evidence="20 21" key="1">
    <citation type="journal article" date="2016" name="Mol. Biol. Evol.">
        <title>Comparative Genomics of Early-Diverging Mushroom-Forming Fungi Provides Insights into the Origins of Lignocellulose Decay Capabilities.</title>
        <authorList>
            <person name="Nagy L.G."/>
            <person name="Riley R."/>
            <person name="Tritt A."/>
            <person name="Adam C."/>
            <person name="Daum C."/>
            <person name="Floudas D."/>
            <person name="Sun H."/>
            <person name="Yadav J.S."/>
            <person name="Pangilinan J."/>
            <person name="Larsson K.H."/>
            <person name="Matsuura K."/>
            <person name="Barry K."/>
            <person name="Labutti K."/>
            <person name="Kuo R."/>
            <person name="Ohm R.A."/>
            <person name="Bhattacharya S.S."/>
            <person name="Shirouzu T."/>
            <person name="Yoshinaga Y."/>
            <person name="Martin F.M."/>
            <person name="Grigoriev I.V."/>
            <person name="Hibbett D.S."/>
        </authorList>
    </citation>
    <scope>NUCLEOTIDE SEQUENCE [LARGE SCALE GENOMIC DNA]</scope>
    <source>
        <strain evidence="20 21">93-53</strain>
    </source>
</reference>
<dbReference type="AlphaFoldDB" id="A0A165FKS9"/>
<dbReference type="GO" id="GO:0032049">
    <property type="term" value="P:cardiolipin biosynthetic process"/>
    <property type="evidence" value="ECO:0007669"/>
    <property type="project" value="InterPro"/>
</dbReference>
<keyword evidence="15" id="KW-0472">Membrane</keyword>
<keyword evidence="16" id="KW-0594">Phospholipid biosynthesis</keyword>
<keyword evidence="13" id="KW-0443">Lipid metabolism</keyword>
<comment type="pathway">
    <text evidence="3">Phospholipid metabolism; CDP-diacylglycerol biosynthesis; CDP-diacylglycerol from sn-glycerol 3-phosphate: step 3/3.</text>
</comment>
<dbReference type="Pfam" id="PF09139">
    <property type="entry name" value="Tam41_Mmp37"/>
    <property type="match status" value="1"/>
</dbReference>
<evidence type="ECO:0000256" key="12">
    <source>
        <dbReference type="ARBA" id="ARBA00022842"/>
    </source>
</evidence>
<dbReference type="Proteomes" id="UP000076871">
    <property type="component" value="Unassembled WGS sequence"/>
</dbReference>
<dbReference type="PANTHER" id="PTHR13619:SF0">
    <property type="entry name" value="PHOSPHATIDATE CYTIDYLYLTRANSFERASE, MITOCHONDRIAL"/>
    <property type="match status" value="1"/>
</dbReference>
<keyword evidence="12" id="KW-0460">Magnesium</keyword>
<evidence type="ECO:0000256" key="17">
    <source>
        <dbReference type="ARBA" id="ARBA00023264"/>
    </source>
</evidence>
<dbReference type="UniPathway" id="UPA00557">
    <property type="reaction ID" value="UER00614"/>
</dbReference>
<evidence type="ECO:0000256" key="2">
    <source>
        <dbReference type="ARBA" id="ARBA00004443"/>
    </source>
</evidence>
<dbReference type="GO" id="GO:0016024">
    <property type="term" value="P:CDP-diacylglycerol biosynthetic process"/>
    <property type="evidence" value="ECO:0007669"/>
    <property type="project" value="UniProtKB-UniPathway"/>
</dbReference>
<evidence type="ECO:0000313" key="20">
    <source>
        <dbReference type="EMBL" id="KZT09121.1"/>
    </source>
</evidence>
<keyword evidence="14" id="KW-0496">Mitochondrion</keyword>
<sequence length="420" mass="47184">MMLSTLSRSPRTFTLVARSLSTEAISSSQSQLPPPLPPSPNKHPSSKPISRTRFDPAPRPAHPPRPQYQVLPHLPPSFGRNQFLPVADSTRALLESIVAEFNAPIRYAFAYGSGVFDQDGYKKDEKPMLDFMFAVTHAAHWHSINMNQFPSHYPLHARVLGSSFVARVEDISPGVYFNTFIPMKGVTIKYGVTTIDNMCADLLNWRTLYLAGRMHKPIRIIKDDARVRLTQQVNLTSAVRTALLTLPETFTQRELFTRVAGFSYAGDVRMSLPGENRGKVQNIVGRQTEQFKELYHRLVVALPGVHWPAHMETIQQDTSAHARAAHLRKLPSNLLKHITEQYASEVHPKEADETMYWTSLAGDEKLPQIIDHELRKIVRQSSTAQSLKGIVSAGLGKSVRYSTEKINKWWNSRNASAGSS</sequence>
<comment type="pathway">
    <text evidence="4">Lipid metabolism.</text>
</comment>
<feature type="compositionally biased region" description="Pro residues" evidence="19">
    <location>
        <begin position="32"/>
        <end position="41"/>
    </location>
</feature>
<dbReference type="EC" id="2.7.7.41" evidence="6"/>
<organism evidence="20 21">
    <name type="scientific">Laetiporus sulphureus 93-53</name>
    <dbReference type="NCBI Taxonomy" id="1314785"/>
    <lineage>
        <taxon>Eukaryota</taxon>
        <taxon>Fungi</taxon>
        <taxon>Dikarya</taxon>
        <taxon>Basidiomycota</taxon>
        <taxon>Agaricomycotina</taxon>
        <taxon>Agaricomycetes</taxon>
        <taxon>Polyporales</taxon>
        <taxon>Laetiporus</taxon>
    </lineage>
</organism>
<gene>
    <name evidence="20" type="ORF">LAESUDRAFT_722823</name>
</gene>
<evidence type="ECO:0000256" key="14">
    <source>
        <dbReference type="ARBA" id="ARBA00023128"/>
    </source>
</evidence>
<protein>
    <recommendedName>
        <fullName evidence="7">Phosphatidate cytidylyltransferase, mitochondrial</fullName>
        <ecNumber evidence="6">2.7.7.41</ecNumber>
    </recommendedName>
    <alternativeName>
        <fullName evidence="18">CDP-diacylglycerol synthase</fullName>
    </alternativeName>
</protein>
<evidence type="ECO:0000256" key="15">
    <source>
        <dbReference type="ARBA" id="ARBA00023136"/>
    </source>
</evidence>
<evidence type="ECO:0000256" key="18">
    <source>
        <dbReference type="ARBA" id="ARBA00029893"/>
    </source>
</evidence>
<dbReference type="PIRSF" id="PIRSF028840">
    <property type="entry name" value="Mmp37"/>
    <property type="match status" value="1"/>
</dbReference>
<evidence type="ECO:0000313" key="21">
    <source>
        <dbReference type="Proteomes" id="UP000076871"/>
    </source>
</evidence>
<evidence type="ECO:0000256" key="1">
    <source>
        <dbReference type="ARBA" id="ARBA00001946"/>
    </source>
</evidence>
<keyword evidence="11" id="KW-0999">Mitochondrion inner membrane</keyword>
<accession>A0A165FKS9</accession>
<evidence type="ECO:0000256" key="3">
    <source>
        <dbReference type="ARBA" id="ARBA00005119"/>
    </source>
</evidence>